<name>A0A1H1TJQ9_9ACTN</name>
<dbReference type="RefSeq" id="WP_197677264.1">
    <property type="nucleotide sequence ID" value="NZ_LT629749.1"/>
</dbReference>
<dbReference type="InterPro" id="IPR022121">
    <property type="entry name" value="Peptidase_M73_camelysin"/>
</dbReference>
<proteinExistence type="predicted"/>
<dbReference type="AlphaFoldDB" id="A0A1H1TJQ9"/>
<reference evidence="1 2" key="1">
    <citation type="submission" date="2016-10" db="EMBL/GenBank/DDBJ databases">
        <authorList>
            <person name="de Groot N.N."/>
        </authorList>
    </citation>
    <scope>NUCLEOTIDE SEQUENCE [LARGE SCALE GENOMIC DNA]</scope>
    <source>
        <strain evidence="1 2">DSM 21741</strain>
    </source>
</reference>
<keyword evidence="2" id="KW-1185">Reference proteome</keyword>
<evidence type="ECO:0000313" key="2">
    <source>
        <dbReference type="Proteomes" id="UP000199092"/>
    </source>
</evidence>
<dbReference type="Pfam" id="PF12389">
    <property type="entry name" value="Peptidase_M73"/>
    <property type="match status" value="1"/>
</dbReference>
<dbReference type="Proteomes" id="UP000199092">
    <property type="component" value="Chromosome I"/>
</dbReference>
<gene>
    <name evidence="1" type="ORF">SAMN04488543_2036</name>
</gene>
<dbReference type="STRING" id="546871.SAMN04488543_2036"/>
<protein>
    <submittedName>
        <fullName evidence="1">Camelysin metallo-endopeptidase</fullName>
    </submittedName>
</protein>
<dbReference type="EMBL" id="LT629749">
    <property type="protein sequence ID" value="SDS60206.1"/>
    <property type="molecule type" value="Genomic_DNA"/>
</dbReference>
<evidence type="ECO:0000313" key="1">
    <source>
        <dbReference type="EMBL" id="SDS60206.1"/>
    </source>
</evidence>
<sequence length="198" mass="19690">MPPTPRAARSLRWLVWPAAALVTLGLVSHSSYSAFSSKVTNGGNKLAAGTVSLADDDAGAAALSLTNLKPGASGSRCIAVTSTGTLASSVKLYAAEVAVTKGLGSYVTWTVTQGTGGSFGSCTGFTALASGSSVYTGTLAAFTTAASSFGTGVGTWAPSGASTETRSYQLAYAVSPNAPDSVQGGTAAFDLVWEAQNT</sequence>
<accession>A0A1H1TJQ9</accession>
<organism evidence="1 2">
    <name type="scientific">Friedmanniella luteola</name>
    <dbReference type="NCBI Taxonomy" id="546871"/>
    <lineage>
        <taxon>Bacteria</taxon>
        <taxon>Bacillati</taxon>
        <taxon>Actinomycetota</taxon>
        <taxon>Actinomycetes</taxon>
        <taxon>Propionibacteriales</taxon>
        <taxon>Nocardioidaceae</taxon>
        <taxon>Friedmanniella</taxon>
    </lineage>
</organism>